<evidence type="ECO:0000313" key="9">
    <source>
        <dbReference type="Proteomes" id="UP000781932"/>
    </source>
</evidence>
<dbReference type="InterPro" id="IPR000326">
    <property type="entry name" value="PAP2/HPO"/>
</dbReference>
<sequence length="298" mass="33429">MASREDNARTGFNRRFLSMLIRESWSDMLALSLMGGATGAIYFSDLPWTRNFPLYHLSGDVINPELAYPDRGWIIRTWVSGLICAVVPAAVILLVQIRERSIWDTLTAINGVFLSLALCSFIFVVTKHLIGGFRPYFLAVCMPDISLAANNETGLDAVGFQQVMYTSSICTQPDKSLLKQAMTSFPSGHAASPFASFGFLFLYLNAKLKVWADKQPAIWKLAVTMAPLFAAFLMACIIIVDRAHHWYDVVVGIAIGITTAFASFRRSYAAIWDWRYNHIPLKRHSSFIEEELKHSDSE</sequence>
<keyword evidence="4 6" id="KW-1133">Transmembrane helix</keyword>
<dbReference type="EMBL" id="JAATWM020000051">
    <property type="protein sequence ID" value="KAF9870676.1"/>
    <property type="molecule type" value="Genomic_DNA"/>
</dbReference>
<dbReference type="GO" id="GO:0016020">
    <property type="term" value="C:membrane"/>
    <property type="evidence" value="ECO:0007669"/>
    <property type="project" value="UniProtKB-SubCell"/>
</dbReference>
<proteinExistence type="inferred from homology"/>
<name>A0A9P6LF06_9PEZI</name>
<dbReference type="Gene3D" id="1.20.144.10">
    <property type="entry name" value="Phosphatidic acid phosphatase type 2/haloperoxidase"/>
    <property type="match status" value="1"/>
</dbReference>
<evidence type="ECO:0000256" key="5">
    <source>
        <dbReference type="ARBA" id="ARBA00023136"/>
    </source>
</evidence>
<dbReference type="GO" id="GO:0006644">
    <property type="term" value="P:phospholipid metabolic process"/>
    <property type="evidence" value="ECO:0007669"/>
    <property type="project" value="InterPro"/>
</dbReference>
<dbReference type="OrthoDB" id="10030083at2759"/>
<dbReference type="Pfam" id="PF01569">
    <property type="entry name" value="PAP2"/>
    <property type="match status" value="1"/>
</dbReference>
<evidence type="ECO:0000256" key="6">
    <source>
        <dbReference type="SAM" id="Phobius"/>
    </source>
</evidence>
<evidence type="ECO:0000256" key="3">
    <source>
        <dbReference type="ARBA" id="ARBA00022692"/>
    </source>
</evidence>
<dbReference type="PANTHER" id="PTHR10165">
    <property type="entry name" value="LIPID PHOSPHATE PHOSPHATASE"/>
    <property type="match status" value="1"/>
</dbReference>
<keyword evidence="9" id="KW-1185">Reference proteome</keyword>
<dbReference type="SMART" id="SM00014">
    <property type="entry name" value="acidPPc"/>
    <property type="match status" value="1"/>
</dbReference>
<feature type="transmembrane region" description="Helical" evidence="6">
    <location>
        <begin position="24"/>
        <end position="43"/>
    </location>
</feature>
<dbReference type="SUPFAM" id="SSF48317">
    <property type="entry name" value="Acid phosphatase/Vanadium-dependent haloperoxidase"/>
    <property type="match status" value="1"/>
</dbReference>
<dbReference type="Proteomes" id="UP000781932">
    <property type="component" value="Unassembled WGS sequence"/>
</dbReference>
<accession>A0A9P6LF06</accession>
<organism evidence="8 9">
    <name type="scientific">Colletotrichum karsti</name>
    <dbReference type="NCBI Taxonomy" id="1095194"/>
    <lineage>
        <taxon>Eukaryota</taxon>
        <taxon>Fungi</taxon>
        <taxon>Dikarya</taxon>
        <taxon>Ascomycota</taxon>
        <taxon>Pezizomycotina</taxon>
        <taxon>Sordariomycetes</taxon>
        <taxon>Hypocreomycetidae</taxon>
        <taxon>Glomerellales</taxon>
        <taxon>Glomerellaceae</taxon>
        <taxon>Colletotrichum</taxon>
        <taxon>Colletotrichum boninense species complex</taxon>
    </lineage>
</organism>
<evidence type="ECO:0000256" key="1">
    <source>
        <dbReference type="ARBA" id="ARBA00004141"/>
    </source>
</evidence>
<dbReference type="InterPro" id="IPR043216">
    <property type="entry name" value="PAP-like"/>
</dbReference>
<comment type="caution">
    <text evidence="8">The sequence shown here is derived from an EMBL/GenBank/DDBJ whole genome shotgun (WGS) entry which is preliminary data.</text>
</comment>
<feature type="transmembrane region" description="Helical" evidence="6">
    <location>
        <begin position="187"/>
        <end position="206"/>
    </location>
</feature>
<dbReference type="RefSeq" id="XP_038740137.1">
    <property type="nucleotide sequence ID" value="XM_038894492.1"/>
</dbReference>
<evidence type="ECO:0000256" key="2">
    <source>
        <dbReference type="ARBA" id="ARBA00008816"/>
    </source>
</evidence>
<evidence type="ECO:0000256" key="4">
    <source>
        <dbReference type="ARBA" id="ARBA00022989"/>
    </source>
</evidence>
<dbReference type="InterPro" id="IPR036938">
    <property type="entry name" value="PAP2/HPO_sf"/>
</dbReference>
<feature type="transmembrane region" description="Helical" evidence="6">
    <location>
        <begin position="73"/>
        <end position="95"/>
    </location>
</feature>
<dbReference type="GO" id="GO:0008195">
    <property type="term" value="F:phosphatidate phosphatase activity"/>
    <property type="evidence" value="ECO:0007669"/>
    <property type="project" value="TreeGrafter"/>
</dbReference>
<comment type="similarity">
    <text evidence="2">Belongs to the PA-phosphatase related phosphoesterase family.</text>
</comment>
<protein>
    <submittedName>
        <fullName evidence="8">Pap2 superfamily protein</fullName>
    </submittedName>
</protein>
<evidence type="ECO:0000313" key="8">
    <source>
        <dbReference type="EMBL" id="KAF9870676.1"/>
    </source>
</evidence>
<keyword evidence="3 6" id="KW-0812">Transmembrane</keyword>
<evidence type="ECO:0000259" key="7">
    <source>
        <dbReference type="SMART" id="SM00014"/>
    </source>
</evidence>
<feature type="domain" description="Phosphatidic acid phosphatase type 2/haloperoxidase" evidence="7">
    <location>
        <begin position="110"/>
        <end position="264"/>
    </location>
</feature>
<feature type="transmembrane region" description="Helical" evidence="6">
    <location>
        <begin position="107"/>
        <end position="130"/>
    </location>
</feature>
<feature type="transmembrane region" description="Helical" evidence="6">
    <location>
        <begin position="218"/>
        <end position="240"/>
    </location>
</feature>
<comment type="subcellular location">
    <subcellularLocation>
        <location evidence="1">Membrane</location>
        <topology evidence="1">Multi-pass membrane protein</topology>
    </subcellularLocation>
</comment>
<reference evidence="8" key="1">
    <citation type="submission" date="2020-03" db="EMBL/GenBank/DDBJ databases">
        <authorList>
            <person name="He L."/>
        </authorList>
    </citation>
    <scope>NUCLEOTIDE SEQUENCE</scope>
    <source>
        <strain evidence="8">CkLH20</strain>
    </source>
</reference>
<dbReference type="CDD" id="cd03390">
    <property type="entry name" value="PAP2_containing_1_like"/>
    <property type="match status" value="1"/>
</dbReference>
<keyword evidence="5 6" id="KW-0472">Membrane</keyword>
<dbReference type="GeneID" id="62167566"/>
<dbReference type="PANTHER" id="PTHR10165:SF84">
    <property type="entry name" value="PHOSPHATIDIC ACID PHOSPHATASE BETA"/>
    <property type="match status" value="1"/>
</dbReference>
<feature type="transmembrane region" description="Helical" evidence="6">
    <location>
        <begin position="246"/>
        <end position="264"/>
    </location>
</feature>
<reference evidence="8" key="2">
    <citation type="submission" date="2020-11" db="EMBL/GenBank/DDBJ databases">
        <title>Whole genome sequencing of Colletotrichum sp.</title>
        <authorList>
            <person name="Li H."/>
        </authorList>
    </citation>
    <scope>NUCLEOTIDE SEQUENCE</scope>
    <source>
        <strain evidence="8">CkLH20</strain>
    </source>
</reference>
<dbReference type="GO" id="GO:0046839">
    <property type="term" value="P:phospholipid dephosphorylation"/>
    <property type="evidence" value="ECO:0007669"/>
    <property type="project" value="TreeGrafter"/>
</dbReference>
<dbReference type="AlphaFoldDB" id="A0A9P6LF06"/>
<gene>
    <name evidence="8" type="ORF">CkaCkLH20_11778</name>
</gene>